<evidence type="ECO:0000256" key="1">
    <source>
        <dbReference type="ARBA" id="ARBA00010996"/>
    </source>
</evidence>
<dbReference type="CDD" id="cd02968">
    <property type="entry name" value="SCO"/>
    <property type="match status" value="1"/>
</dbReference>
<dbReference type="RefSeq" id="WP_169787121.1">
    <property type="nucleotide sequence ID" value="NZ_JMCB01000014.1"/>
</dbReference>
<accession>A0A085W979</accession>
<keyword evidence="7" id="KW-1185">Reference proteome</keyword>
<dbReference type="EMBL" id="JMCB01000014">
    <property type="protein sequence ID" value="KFE64242.1"/>
    <property type="molecule type" value="Genomic_DNA"/>
</dbReference>
<dbReference type="Gene3D" id="3.40.30.10">
    <property type="entry name" value="Glutaredoxin"/>
    <property type="match status" value="1"/>
</dbReference>
<comment type="caution">
    <text evidence="6">The sequence shown here is derived from an EMBL/GenBank/DDBJ whole genome shotgun (WGS) entry which is preliminary data.</text>
</comment>
<keyword evidence="4" id="KW-1015">Disulfide bond</keyword>
<name>A0A085W979_9BACT</name>
<evidence type="ECO:0000256" key="2">
    <source>
        <dbReference type="ARBA" id="ARBA00023008"/>
    </source>
</evidence>
<comment type="similarity">
    <text evidence="1">Belongs to the SCO1/2 family.</text>
</comment>
<evidence type="ECO:0000256" key="3">
    <source>
        <dbReference type="PIRSR" id="PIRSR603782-1"/>
    </source>
</evidence>
<keyword evidence="2 3" id="KW-0186">Copper</keyword>
<evidence type="ECO:0000256" key="4">
    <source>
        <dbReference type="PIRSR" id="PIRSR603782-2"/>
    </source>
</evidence>
<dbReference type="InterPro" id="IPR003782">
    <property type="entry name" value="SCO1/SenC"/>
</dbReference>
<dbReference type="PANTHER" id="PTHR12151">
    <property type="entry name" value="ELECTRON TRANSPORT PROTIN SCO1/SENC FAMILY MEMBER"/>
    <property type="match status" value="1"/>
</dbReference>
<feature type="binding site" evidence="3">
    <location>
        <position position="70"/>
    </location>
    <ligand>
        <name>Cu cation</name>
        <dbReference type="ChEBI" id="CHEBI:23378"/>
    </ligand>
</feature>
<dbReference type="Pfam" id="PF02630">
    <property type="entry name" value="SCO1-SenC"/>
    <property type="match status" value="1"/>
</dbReference>
<sequence length="200" mass="21951">MILVLVAAASLWVGTAPPTPEASEPVRSEETRGIHIPDETLVDQDGHPVRLASELSGRRAVVVNFLFTTCSTICSPMSAVFARLRRELGEPEGKDVLFLSVSLDPVRDTPERLKRFAEKFEPGPRPGWSFLTGEPERVKRVLQALGGWVPDKTSHTPVTLVGNPATGKWIRLNGMPTPSRLREALSEVGQPLEKTAEVQR</sequence>
<proteinExistence type="inferred from homology"/>
<dbReference type="SUPFAM" id="SSF52833">
    <property type="entry name" value="Thioredoxin-like"/>
    <property type="match status" value="1"/>
</dbReference>
<protein>
    <submittedName>
        <fullName evidence="6">Cytochrome oxidase biogenesis protein Sco1/SenC/PrrC, putative copper metallochaperone</fullName>
    </submittedName>
</protein>
<gene>
    <name evidence="6" type="ORF">DB31_2036</name>
</gene>
<keyword evidence="3" id="KW-0479">Metal-binding</keyword>
<dbReference type="AlphaFoldDB" id="A0A085W979"/>
<dbReference type="GO" id="GO:0046872">
    <property type="term" value="F:metal ion binding"/>
    <property type="evidence" value="ECO:0007669"/>
    <property type="project" value="UniProtKB-KW"/>
</dbReference>
<dbReference type="InterPro" id="IPR036249">
    <property type="entry name" value="Thioredoxin-like_sf"/>
</dbReference>
<feature type="domain" description="Thioredoxin" evidence="5">
    <location>
        <begin position="30"/>
        <end position="190"/>
    </location>
</feature>
<evidence type="ECO:0000259" key="5">
    <source>
        <dbReference type="PROSITE" id="PS51352"/>
    </source>
</evidence>
<dbReference type="PANTHER" id="PTHR12151:SF25">
    <property type="entry name" value="LINALOOL DEHYDRATASE_ISOMERASE DOMAIN-CONTAINING PROTEIN"/>
    <property type="match status" value="1"/>
</dbReference>
<dbReference type="STRING" id="394096.DB31_2036"/>
<organism evidence="6 7">
    <name type="scientific">Hyalangium minutum</name>
    <dbReference type="NCBI Taxonomy" id="394096"/>
    <lineage>
        <taxon>Bacteria</taxon>
        <taxon>Pseudomonadati</taxon>
        <taxon>Myxococcota</taxon>
        <taxon>Myxococcia</taxon>
        <taxon>Myxococcales</taxon>
        <taxon>Cystobacterineae</taxon>
        <taxon>Archangiaceae</taxon>
        <taxon>Hyalangium</taxon>
    </lineage>
</organism>
<feature type="disulfide bond" description="Redox-active" evidence="4">
    <location>
        <begin position="70"/>
        <end position="74"/>
    </location>
</feature>
<reference evidence="6 7" key="1">
    <citation type="submission" date="2014-04" db="EMBL/GenBank/DDBJ databases">
        <title>Genome assembly of Hyalangium minutum DSM 14724.</title>
        <authorList>
            <person name="Sharma G."/>
            <person name="Subramanian S."/>
        </authorList>
    </citation>
    <scope>NUCLEOTIDE SEQUENCE [LARGE SCALE GENOMIC DNA]</scope>
    <source>
        <strain evidence="6 7">DSM 14724</strain>
    </source>
</reference>
<evidence type="ECO:0000313" key="7">
    <source>
        <dbReference type="Proteomes" id="UP000028725"/>
    </source>
</evidence>
<evidence type="ECO:0000313" key="6">
    <source>
        <dbReference type="EMBL" id="KFE64242.1"/>
    </source>
</evidence>
<dbReference type="Proteomes" id="UP000028725">
    <property type="component" value="Unassembled WGS sequence"/>
</dbReference>
<feature type="binding site" evidence="3">
    <location>
        <position position="74"/>
    </location>
    <ligand>
        <name>Cu cation</name>
        <dbReference type="ChEBI" id="CHEBI:23378"/>
    </ligand>
</feature>
<dbReference type="PROSITE" id="PS51352">
    <property type="entry name" value="THIOREDOXIN_2"/>
    <property type="match status" value="1"/>
</dbReference>
<dbReference type="InterPro" id="IPR013766">
    <property type="entry name" value="Thioredoxin_domain"/>
</dbReference>